<protein>
    <submittedName>
        <fullName evidence="8">Uncharacterized protein</fullName>
    </submittedName>
</protein>
<dbReference type="Pfam" id="PF00153">
    <property type="entry name" value="Mito_carr"/>
    <property type="match status" value="1"/>
</dbReference>
<keyword evidence="7" id="KW-0472">Membrane</keyword>
<comment type="subcellular location">
    <subcellularLocation>
        <location evidence="1">Membrane</location>
        <topology evidence="1">Multi-pass membrane protein</topology>
    </subcellularLocation>
</comment>
<organism evidence="8 9">
    <name type="scientific">Cirrhinus mrigala</name>
    <name type="common">Mrigala</name>
    <dbReference type="NCBI Taxonomy" id="683832"/>
    <lineage>
        <taxon>Eukaryota</taxon>
        <taxon>Metazoa</taxon>
        <taxon>Chordata</taxon>
        <taxon>Craniata</taxon>
        <taxon>Vertebrata</taxon>
        <taxon>Euteleostomi</taxon>
        <taxon>Actinopterygii</taxon>
        <taxon>Neopterygii</taxon>
        <taxon>Teleostei</taxon>
        <taxon>Ostariophysi</taxon>
        <taxon>Cypriniformes</taxon>
        <taxon>Cyprinidae</taxon>
        <taxon>Labeoninae</taxon>
        <taxon>Labeonini</taxon>
        <taxon>Cirrhinus</taxon>
    </lineage>
</organism>
<accession>A0ABD0PB78</accession>
<evidence type="ECO:0000256" key="6">
    <source>
        <dbReference type="ARBA" id="ARBA00022989"/>
    </source>
</evidence>
<dbReference type="Gene3D" id="1.50.40.10">
    <property type="entry name" value="Mitochondrial carrier domain"/>
    <property type="match status" value="1"/>
</dbReference>
<evidence type="ECO:0000256" key="7">
    <source>
        <dbReference type="ARBA" id="ARBA00023136"/>
    </source>
</evidence>
<evidence type="ECO:0000313" key="9">
    <source>
        <dbReference type="Proteomes" id="UP001529510"/>
    </source>
</evidence>
<dbReference type="AlphaFoldDB" id="A0ABD0PB78"/>
<proteinExistence type="inferred from homology"/>
<dbReference type="EMBL" id="JAMKFB020000016">
    <property type="protein sequence ID" value="KAL0171317.1"/>
    <property type="molecule type" value="Genomic_DNA"/>
</dbReference>
<dbReference type="GO" id="GO:0016020">
    <property type="term" value="C:membrane"/>
    <property type="evidence" value="ECO:0007669"/>
    <property type="project" value="UniProtKB-SubCell"/>
</dbReference>
<dbReference type="InterPro" id="IPR044712">
    <property type="entry name" value="SLC25A32-like"/>
</dbReference>
<evidence type="ECO:0000256" key="3">
    <source>
        <dbReference type="ARBA" id="ARBA00022448"/>
    </source>
</evidence>
<keyword evidence="3" id="KW-0813">Transport</keyword>
<evidence type="ECO:0000313" key="8">
    <source>
        <dbReference type="EMBL" id="KAL0171317.1"/>
    </source>
</evidence>
<keyword evidence="4" id="KW-0812">Transmembrane</keyword>
<dbReference type="PANTHER" id="PTHR45683">
    <property type="entry name" value="MITOCHONDRIAL NICOTINAMIDE ADENINE DINUCLEOTIDE TRANSPORTER 1-RELATED-RELATED"/>
    <property type="match status" value="1"/>
</dbReference>
<comment type="similarity">
    <text evidence="2">Belongs to the mitochondrial carrier (TC 2.A.29) family.</text>
</comment>
<sequence>AMTLCLTNPIWVTKTQLVLQYSADPSKKQYKGMTDALVKIYRHEGIAGLYRVQKGFYGIMNKALCSRWVDRFL</sequence>
<evidence type="ECO:0000256" key="2">
    <source>
        <dbReference type="ARBA" id="ARBA00006375"/>
    </source>
</evidence>
<gene>
    <name evidence="8" type="ORF">M9458_031628</name>
</gene>
<dbReference type="InterPro" id="IPR023395">
    <property type="entry name" value="MCP_dom_sf"/>
</dbReference>
<keyword evidence="9" id="KW-1185">Reference proteome</keyword>
<evidence type="ECO:0000256" key="1">
    <source>
        <dbReference type="ARBA" id="ARBA00004141"/>
    </source>
</evidence>
<dbReference type="InterPro" id="IPR018108">
    <property type="entry name" value="MCP_transmembrane"/>
</dbReference>
<evidence type="ECO:0000256" key="4">
    <source>
        <dbReference type="ARBA" id="ARBA00022692"/>
    </source>
</evidence>
<feature type="non-terminal residue" evidence="8">
    <location>
        <position position="1"/>
    </location>
</feature>
<keyword evidence="6" id="KW-1133">Transmembrane helix</keyword>
<comment type="caution">
    <text evidence="8">The sequence shown here is derived from an EMBL/GenBank/DDBJ whole genome shotgun (WGS) entry which is preliminary data.</text>
</comment>
<dbReference type="SUPFAM" id="SSF103506">
    <property type="entry name" value="Mitochondrial carrier"/>
    <property type="match status" value="1"/>
</dbReference>
<keyword evidence="5" id="KW-0677">Repeat</keyword>
<evidence type="ECO:0000256" key="5">
    <source>
        <dbReference type="ARBA" id="ARBA00022737"/>
    </source>
</evidence>
<dbReference type="Proteomes" id="UP001529510">
    <property type="component" value="Unassembled WGS sequence"/>
</dbReference>
<name>A0ABD0PB78_CIRMR</name>
<reference evidence="8 9" key="1">
    <citation type="submission" date="2024-05" db="EMBL/GenBank/DDBJ databases">
        <title>Genome sequencing and assembly of Indian major carp, Cirrhinus mrigala (Hamilton, 1822).</title>
        <authorList>
            <person name="Mohindra V."/>
            <person name="Chowdhury L.M."/>
            <person name="Lal K."/>
            <person name="Jena J.K."/>
        </authorList>
    </citation>
    <scope>NUCLEOTIDE SEQUENCE [LARGE SCALE GENOMIC DNA]</scope>
    <source>
        <strain evidence="8">CM1030</strain>
        <tissue evidence="8">Blood</tissue>
    </source>
</reference>